<accession>A0A1X7HTR5</accession>
<keyword evidence="4" id="KW-0645">Protease</keyword>
<dbReference type="STRING" id="1313296.SAMN05661091_5915"/>
<dbReference type="GO" id="GO:0004177">
    <property type="term" value="F:aminopeptidase activity"/>
    <property type="evidence" value="ECO:0007669"/>
    <property type="project" value="UniProtKB-KW"/>
</dbReference>
<keyword evidence="4" id="KW-0378">Hydrolase</keyword>
<dbReference type="InterPro" id="IPR027268">
    <property type="entry name" value="Peptidase_M4/M1_CTD_sf"/>
</dbReference>
<sequence>MVPPRTKVFLSSLLALGLLGGSMLLYLQGIRVSAPVLAPNLGKPTVVEKAPLSPPKAQYDVPAPALSSRLVEYHMDVRFEPGENKLKGKQTITWTHPGKKAVNELYFHLYPNAFASKETTFMKESGGRLRSDRMPEDGFGSMTITGIKTIEGLSLLHRLQYVQPDDGNAKDKSLVKLRLPRSVKGGESITLNMEFEVDMPKIFARMGTADDFVMAGQWFPKISVYEPAEVRDRTEEGWNLHQYHGNSEFYANFGIYSVRIRVPENYIVAATGFPTKPATKSNGEKVYQFYADDVHDFAWAASPDFVVAEEAFSAPGVPGVRIKLYLDPVHKDLKDRYFDAAKAALSSYGKWYGSYPYATLSIVVPPDAGNGAGGMEYPTLVTAFGAKDDSPGYELERTIIHEIGHQYFYGMIASNEFEEAWLDEGFTSYAEERVMKQEYGLTTNTAAQAATISSPEPLKQESWKYGSHEKYALNVYTRGKLVLQDIERLVGTQTMDKIMMTYAKKYRFKHPTTKDFQQVVEQMTKQSWQPYFDQYVYGNRMADVAVENIQTQNTGTREDPAYKTIVTIVSKGGTVSNIPIRFAFEDGKTVEKVWDGKNGKTQYEIKHKSPLIWTMVDPKYTIVLENKHINNYMKAGMDPKAVTRWNLSITKLVETLFGSLSW</sequence>
<feature type="domain" description="Peptidase M1 membrane alanine aminopeptidase" evidence="3">
    <location>
        <begin position="339"/>
        <end position="534"/>
    </location>
</feature>
<keyword evidence="2" id="KW-0862">Zinc</keyword>
<keyword evidence="2" id="KW-0479">Metal-binding</keyword>
<keyword evidence="4" id="KW-0031">Aminopeptidase</keyword>
<dbReference type="AlphaFoldDB" id="A0A1X7HTR5"/>
<dbReference type="GO" id="GO:0008270">
    <property type="term" value="F:zinc ion binding"/>
    <property type="evidence" value="ECO:0007669"/>
    <property type="project" value="InterPro"/>
</dbReference>
<evidence type="ECO:0000313" key="5">
    <source>
        <dbReference type="Proteomes" id="UP000192940"/>
    </source>
</evidence>
<feature type="active site" description="Proton acceptor" evidence="1">
    <location>
        <position position="402"/>
    </location>
</feature>
<dbReference type="Gene3D" id="1.10.390.10">
    <property type="entry name" value="Neutral Protease Domain 2"/>
    <property type="match status" value="1"/>
</dbReference>
<reference evidence="4 5" key="1">
    <citation type="submission" date="2017-04" db="EMBL/GenBank/DDBJ databases">
        <authorList>
            <person name="Afonso C.L."/>
            <person name="Miller P.J."/>
            <person name="Scott M.A."/>
            <person name="Spackman E."/>
            <person name="Goraichik I."/>
            <person name="Dimitrov K.M."/>
            <person name="Suarez D.L."/>
            <person name="Swayne D.E."/>
        </authorList>
    </citation>
    <scope>NUCLEOTIDE SEQUENCE [LARGE SCALE GENOMIC DNA]</scope>
    <source>
        <strain evidence="4 5">N3/975</strain>
    </source>
</reference>
<dbReference type="InterPro" id="IPR034015">
    <property type="entry name" value="M1_LTA4H"/>
</dbReference>
<dbReference type="GO" id="GO:0008237">
    <property type="term" value="F:metallopeptidase activity"/>
    <property type="evidence" value="ECO:0007669"/>
    <property type="project" value="InterPro"/>
</dbReference>
<evidence type="ECO:0000259" key="3">
    <source>
        <dbReference type="Pfam" id="PF01433"/>
    </source>
</evidence>
<protein>
    <submittedName>
        <fullName evidence="4">Aminopeptidase N</fullName>
    </submittedName>
</protein>
<name>A0A1X7HTR5_9BACL</name>
<dbReference type="RefSeq" id="WP_208916657.1">
    <property type="nucleotide sequence ID" value="NZ_LT840184.1"/>
</dbReference>
<dbReference type="Proteomes" id="UP000192940">
    <property type="component" value="Chromosome I"/>
</dbReference>
<feature type="binding site" evidence="2">
    <location>
        <position position="424"/>
    </location>
    <ligand>
        <name>Zn(2+)</name>
        <dbReference type="ChEBI" id="CHEBI:29105"/>
        <note>catalytic</note>
    </ligand>
</feature>
<dbReference type="CDD" id="cd09604">
    <property type="entry name" value="M1_APN_like"/>
    <property type="match status" value="1"/>
</dbReference>
<gene>
    <name evidence="4" type="ORF">SAMN05661091_5915</name>
</gene>
<evidence type="ECO:0000256" key="2">
    <source>
        <dbReference type="PIRSR" id="PIRSR634015-3"/>
    </source>
</evidence>
<feature type="binding site" evidence="2">
    <location>
        <position position="405"/>
    </location>
    <ligand>
        <name>Zn(2+)</name>
        <dbReference type="ChEBI" id="CHEBI:29105"/>
        <note>catalytic</note>
    </ligand>
</feature>
<feature type="active site" description="Proton donor" evidence="1">
    <location>
        <position position="476"/>
    </location>
</feature>
<dbReference type="PANTHER" id="PTHR45726:SF3">
    <property type="entry name" value="LEUKOTRIENE A-4 HYDROLASE"/>
    <property type="match status" value="1"/>
</dbReference>
<proteinExistence type="predicted"/>
<dbReference type="SUPFAM" id="SSF55486">
    <property type="entry name" value="Metalloproteases ('zincins'), catalytic domain"/>
    <property type="match status" value="1"/>
</dbReference>
<evidence type="ECO:0000313" key="4">
    <source>
        <dbReference type="EMBL" id="SMF92598.1"/>
    </source>
</evidence>
<dbReference type="PANTHER" id="PTHR45726">
    <property type="entry name" value="LEUKOTRIENE A-4 HYDROLASE"/>
    <property type="match status" value="1"/>
</dbReference>
<dbReference type="InterPro" id="IPR014782">
    <property type="entry name" value="Peptidase_M1_dom"/>
</dbReference>
<comment type="cofactor">
    <cofactor evidence="2">
        <name>Zn(2+)</name>
        <dbReference type="ChEBI" id="CHEBI:29105"/>
    </cofactor>
    <text evidence="2">Binds 1 zinc ion per subunit.</text>
</comment>
<feature type="binding site" evidence="2">
    <location>
        <position position="401"/>
    </location>
    <ligand>
        <name>Zn(2+)</name>
        <dbReference type="ChEBI" id="CHEBI:29105"/>
        <note>catalytic</note>
    </ligand>
</feature>
<dbReference type="Pfam" id="PF01433">
    <property type="entry name" value="Peptidase_M1"/>
    <property type="match status" value="1"/>
</dbReference>
<organism evidence="4 5">
    <name type="scientific">Paenibacillus uliginis N3/975</name>
    <dbReference type="NCBI Taxonomy" id="1313296"/>
    <lineage>
        <taxon>Bacteria</taxon>
        <taxon>Bacillati</taxon>
        <taxon>Bacillota</taxon>
        <taxon>Bacilli</taxon>
        <taxon>Bacillales</taxon>
        <taxon>Paenibacillaceae</taxon>
        <taxon>Paenibacillus</taxon>
    </lineage>
</organism>
<dbReference type="EMBL" id="LT840184">
    <property type="protein sequence ID" value="SMF92598.1"/>
    <property type="molecule type" value="Genomic_DNA"/>
</dbReference>
<keyword evidence="5" id="KW-1185">Reference proteome</keyword>
<evidence type="ECO:0000256" key="1">
    <source>
        <dbReference type="PIRSR" id="PIRSR634015-1"/>
    </source>
</evidence>